<keyword evidence="7" id="KW-0560">Oxidoreductase</keyword>
<dbReference type="AlphaFoldDB" id="A0A1E5VF71"/>
<dbReference type="GO" id="GO:0016020">
    <property type="term" value="C:membrane"/>
    <property type="evidence" value="ECO:0007669"/>
    <property type="project" value="UniProtKB-SubCell"/>
</dbReference>
<dbReference type="PANTHER" id="PTHR24298:SF851">
    <property type="entry name" value="CYTOCHROME P450 FAMILY 87 SUBFAMILY A POLYPEPTIDE 6"/>
    <property type="match status" value="1"/>
</dbReference>
<keyword evidence="3 6" id="KW-0479">Metal-binding</keyword>
<dbReference type="PROSITE" id="PS00086">
    <property type="entry name" value="CYTOCHROME_P450"/>
    <property type="match status" value="1"/>
</dbReference>
<comment type="caution">
    <text evidence="8">The sequence shown here is derived from an EMBL/GenBank/DDBJ whole genome shotgun (WGS) entry which is preliminary data.</text>
</comment>
<dbReference type="InterPro" id="IPR001128">
    <property type="entry name" value="Cyt_P450"/>
</dbReference>
<evidence type="ECO:0000256" key="1">
    <source>
        <dbReference type="ARBA" id="ARBA00004167"/>
    </source>
</evidence>
<evidence type="ECO:0000256" key="3">
    <source>
        <dbReference type="ARBA" id="ARBA00022723"/>
    </source>
</evidence>
<dbReference type="EMBL" id="LWDX02041625">
    <property type="protein sequence ID" value="OEL23790.1"/>
    <property type="molecule type" value="Genomic_DNA"/>
</dbReference>
<dbReference type="GO" id="GO:0020037">
    <property type="term" value="F:heme binding"/>
    <property type="evidence" value="ECO:0007669"/>
    <property type="project" value="InterPro"/>
</dbReference>
<comment type="subcellular location">
    <subcellularLocation>
        <location evidence="1">Membrane</location>
        <topology evidence="1">Single-pass membrane protein</topology>
    </subcellularLocation>
</comment>
<evidence type="ECO:0000313" key="9">
    <source>
        <dbReference type="Proteomes" id="UP000095767"/>
    </source>
</evidence>
<dbReference type="STRING" id="888268.A0A1E5VF71"/>
<dbReference type="PRINTS" id="PR00463">
    <property type="entry name" value="EP450I"/>
</dbReference>
<dbReference type="Gene3D" id="1.10.630.10">
    <property type="entry name" value="Cytochrome P450"/>
    <property type="match status" value="1"/>
</dbReference>
<comment type="similarity">
    <text evidence="7">Belongs to the cytochrome P450 family.</text>
</comment>
<dbReference type="InterPro" id="IPR017972">
    <property type="entry name" value="Cyt_P450_CS"/>
</dbReference>
<evidence type="ECO:0000256" key="7">
    <source>
        <dbReference type="RuleBase" id="RU000461"/>
    </source>
</evidence>
<dbReference type="SUPFAM" id="SSF48264">
    <property type="entry name" value="Cytochrome P450"/>
    <property type="match status" value="1"/>
</dbReference>
<dbReference type="InterPro" id="IPR051103">
    <property type="entry name" value="Plant_metabolite_P450s"/>
</dbReference>
<keyword evidence="7" id="KW-0503">Monooxygenase</keyword>
<organism evidence="8 9">
    <name type="scientific">Dichanthelium oligosanthes</name>
    <dbReference type="NCBI Taxonomy" id="888268"/>
    <lineage>
        <taxon>Eukaryota</taxon>
        <taxon>Viridiplantae</taxon>
        <taxon>Streptophyta</taxon>
        <taxon>Embryophyta</taxon>
        <taxon>Tracheophyta</taxon>
        <taxon>Spermatophyta</taxon>
        <taxon>Magnoliopsida</taxon>
        <taxon>Liliopsida</taxon>
        <taxon>Poales</taxon>
        <taxon>Poaceae</taxon>
        <taxon>PACMAD clade</taxon>
        <taxon>Panicoideae</taxon>
        <taxon>Panicodae</taxon>
        <taxon>Paniceae</taxon>
        <taxon>Dichantheliinae</taxon>
        <taxon>Dichanthelium</taxon>
    </lineage>
</organism>
<keyword evidence="2" id="KW-0812">Transmembrane</keyword>
<accession>A0A1E5VF71</accession>
<reference evidence="8 9" key="1">
    <citation type="submission" date="2016-09" db="EMBL/GenBank/DDBJ databases">
        <title>The draft genome of Dichanthelium oligosanthes: A C3 panicoid grass species.</title>
        <authorList>
            <person name="Studer A.J."/>
            <person name="Schnable J.C."/>
            <person name="Brutnell T.P."/>
        </authorList>
    </citation>
    <scope>NUCLEOTIDE SEQUENCE [LARGE SCALE GENOMIC DNA]</scope>
    <source>
        <strain evidence="9">cv. Kellogg 1175</strain>
        <tissue evidence="8">Leaf</tissue>
    </source>
</reference>
<keyword evidence="5" id="KW-0472">Membrane</keyword>
<dbReference type="GO" id="GO:0016709">
    <property type="term" value="F:oxidoreductase activity, acting on paired donors, with incorporation or reduction of molecular oxygen, NAD(P)H as one donor, and incorporation of one atom of oxygen"/>
    <property type="evidence" value="ECO:0007669"/>
    <property type="project" value="TreeGrafter"/>
</dbReference>
<evidence type="ECO:0000256" key="5">
    <source>
        <dbReference type="ARBA" id="ARBA00023136"/>
    </source>
</evidence>
<dbReference type="InterPro" id="IPR002401">
    <property type="entry name" value="Cyt_P450_E_grp-I"/>
</dbReference>
<evidence type="ECO:0000256" key="6">
    <source>
        <dbReference type="PIRSR" id="PIRSR602401-1"/>
    </source>
</evidence>
<evidence type="ECO:0000256" key="2">
    <source>
        <dbReference type="ARBA" id="ARBA00022692"/>
    </source>
</evidence>
<proteinExistence type="inferred from homology"/>
<feature type="binding site" description="axial binding residue" evidence="6">
    <location>
        <position position="274"/>
    </location>
    <ligand>
        <name>heme</name>
        <dbReference type="ChEBI" id="CHEBI:30413"/>
    </ligand>
    <ligandPart>
        <name>Fe</name>
        <dbReference type="ChEBI" id="CHEBI:18248"/>
    </ligandPart>
</feature>
<dbReference type="PANTHER" id="PTHR24298">
    <property type="entry name" value="FLAVONOID 3'-MONOOXYGENASE-RELATED"/>
    <property type="match status" value="1"/>
</dbReference>
<dbReference type="GO" id="GO:0005506">
    <property type="term" value="F:iron ion binding"/>
    <property type="evidence" value="ECO:0007669"/>
    <property type="project" value="InterPro"/>
</dbReference>
<keyword evidence="9" id="KW-1185">Reference proteome</keyword>
<keyword evidence="6 7" id="KW-0349">Heme</keyword>
<name>A0A1E5VF71_9POAL</name>
<keyword evidence="4" id="KW-1133">Transmembrane helix</keyword>
<dbReference type="Proteomes" id="UP000095767">
    <property type="component" value="Unassembled WGS sequence"/>
</dbReference>
<sequence>MCFGEGLADDVTAAITELQRDFLKSSVGFQVFGAAVAKLLLWRLYKKMLAIRRQQEELFIPLIRARMAQRDAAGDEDFAVYCYVDSLLALRIPKDGGRNRTLTEGEMVSLCTEFLSGPVDSTVTAIQWTMANVVARPEIQAKLRAEIHDVAGAGAAATIQDEHLPRMPFWMLECFIVNKYIVIIIKESPYFSPQASQNLMTSPEGGVMLEGFTVPKHASVNFSLGDMAMDEEVWPDLKRFRPERFLPGGEGEDVDLTGSKEIKMMPFGAGRRACPGIDMSLLHLEYFVATMVKEFECMEVPGEPVDFADKLELTMVMRRPLRAKVVPCC</sequence>
<gene>
    <name evidence="8" type="ORF">BAE44_0015192</name>
</gene>
<comment type="cofactor">
    <cofactor evidence="6">
        <name>heme</name>
        <dbReference type="ChEBI" id="CHEBI:30413"/>
    </cofactor>
</comment>
<dbReference type="InterPro" id="IPR036396">
    <property type="entry name" value="Cyt_P450_sf"/>
</dbReference>
<protein>
    <submittedName>
        <fullName evidence="8">Cytochrome P450 89A9</fullName>
    </submittedName>
</protein>
<evidence type="ECO:0000256" key="4">
    <source>
        <dbReference type="ARBA" id="ARBA00022989"/>
    </source>
</evidence>
<evidence type="ECO:0000313" key="8">
    <source>
        <dbReference type="EMBL" id="OEL23790.1"/>
    </source>
</evidence>
<keyword evidence="6 7" id="KW-0408">Iron</keyword>
<dbReference type="Pfam" id="PF00067">
    <property type="entry name" value="p450"/>
    <property type="match status" value="1"/>
</dbReference>
<dbReference type="OrthoDB" id="1055148at2759"/>